<feature type="region of interest" description="Disordered" evidence="1">
    <location>
        <begin position="64"/>
        <end position="93"/>
    </location>
</feature>
<dbReference type="Proteomes" id="UP001196413">
    <property type="component" value="Unassembled WGS sequence"/>
</dbReference>
<gene>
    <name evidence="2" type="ORF">KIN20_010081</name>
</gene>
<protein>
    <submittedName>
        <fullName evidence="2">Uncharacterized protein</fullName>
    </submittedName>
</protein>
<proteinExistence type="predicted"/>
<dbReference type="EMBL" id="JAHQIW010001715">
    <property type="protein sequence ID" value="KAJ1353450.1"/>
    <property type="molecule type" value="Genomic_DNA"/>
</dbReference>
<organism evidence="2 3">
    <name type="scientific">Parelaphostrongylus tenuis</name>
    <name type="common">Meningeal worm</name>
    <dbReference type="NCBI Taxonomy" id="148309"/>
    <lineage>
        <taxon>Eukaryota</taxon>
        <taxon>Metazoa</taxon>
        <taxon>Ecdysozoa</taxon>
        <taxon>Nematoda</taxon>
        <taxon>Chromadorea</taxon>
        <taxon>Rhabditida</taxon>
        <taxon>Rhabditina</taxon>
        <taxon>Rhabditomorpha</taxon>
        <taxon>Strongyloidea</taxon>
        <taxon>Metastrongylidae</taxon>
        <taxon>Parelaphostrongylus</taxon>
    </lineage>
</organism>
<dbReference type="AlphaFoldDB" id="A0AAD5M938"/>
<evidence type="ECO:0000313" key="3">
    <source>
        <dbReference type="Proteomes" id="UP001196413"/>
    </source>
</evidence>
<comment type="caution">
    <text evidence="2">The sequence shown here is derived from an EMBL/GenBank/DDBJ whole genome shotgun (WGS) entry which is preliminary data.</text>
</comment>
<name>A0AAD5M938_PARTN</name>
<keyword evidence="3" id="KW-1185">Reference proteome</keyword>
<evidence type="ECO:0000313" key="2">
    <source>
        <dbReference type="EMBL" id="KAJ1353450.1"/>
    </source>
</evidence>
<sequence>MELGKCLKKSLNASLTNDMNWQACSTVYSTDQMSKPIIVVGEVLKKQEKYYLKPNPVLSHVIEGEAPETDDENDVSGSSTTSTHEDETTAISRSRGYVDEKLEQCWRKMGENALMTSARRIQPAMKIINNMETCIDSALITVQAASAHIRHTSAVVCHLEDSVGALLDAAKLIPSSFEDTVNVVRNI</sequence>
<accession>A0AAD5M938</accession>
<reference evidence="2" key="1">
    <citation type="submission" date="2021-06" db="EMBL/GenBank/DDBJ databases">
        <title>Parelaphostrongylus tenuis whole genome reference sequence.</title>
        <authorList>
            <person name="Garwood T.J."/>
            <person name="Larsen P.A."/>
            <person name="Fountain-Jones N.M."/>
            <person name="Garbe J.R."/>
            <person name="Macchietto M.G."/>
            <person name="Kania S.A."/>
            <person name="Gerhold R.W."/>
            <person name="Richards J.E."/>
            <person name="Wolf T.M."/>
        </authorList>
    </citation>
    <scope>NUCLEOTIDE SEQUENCE</scope>
    <source>
        <strain evidence="2">MNPRO001-30</strain>
        <tissue evidence="2">Meninges</tissue>
    </source>
</reference>
<feature type="compositionally biased region" description="Acidic residues" evidence="1">
    <location>
        <begin position="65"/>
        <end position="74"/>
    </location>
</feature>
<evidence type="ECO:0000256" key="1">
    <source>
        <dbReference type="SAM" id="MobiDB-lite"/>
    </source>
</evidence>